<reference evidence="1" key="1">
    <citation type="submission" date="2019-02" db="EMBL/GenBank/DDBJ databases">
        <authorList>
            <person name="Gruber-Vodicka R. H."/>
            <person name="Seah K. B. B."/>
        </authorList>
    </citation>
    <scope>NUCLEOTIDE SEQUENCE</scope>
    <source>
        <strain evidence="1">BECK_S127</strain>
    </source>
</reference>
<organism evidence="1">
    <name type="scientific">Candidatus Kentrum sp. SD</name>
    <dbReference type="NCBI Taxonomy" id="2126332"/>
    <lineage>
        <taxon>Bacteria</taxon>
        <taxon>Pseudomonadati</taxon>
        <taxon>Pseudomonadota</taxon>
        <taxon>Gammaproteobacteria</taxon>
        <taxon>Candidatus Kentrum</taxon>
    </lineage>
</organism>
<protein>
    <submittedName>
        <fullName evidence="1">Uncharacterized protein</fullName>
    </submittedName>
</protein>
<sequence>MEFRSRFDRSMDFSRKLGIVDFRFQPNPAMPGQGRDAYTVRKQGQAIRI</sequence>
<dbReference type="AlphaFoldDB" id="A0A451BLL0"/>
<accession>A0A451BLL0</accession>
<dbReference type="EMBL" id="CAADHB010000038">
    <property type="protein sequence ID" value="VFK79180.1"/>
    <property type="molecule type" value="Genomic_DNA"/>
</dbReference>
<proteinExistence type="predicted"/>
<gene>
    <name evidence="1" type="ORF">BECKSD772D_GA0070982_103828</name>
</gene>
<evidence type="ECO:0000313" key="1">
    <source>
        <dbReference type="EMBL" id="VFK79180.1"/>
    </source>
</evidence>
<name>A0A451BLL0_9GAMM</name>